<dbReference type="PANTHER" id="PTHR31302:SF32">
    <property type="entry name" value="PHOSPHOESTERASE"/>
    <property type="match status" value="1"/>
</dbReference>
<reference evidence="3" key="1">
    <citation type="submission" date="2016-10" db="EMBL/GenBank/DDBJ databases">
        <authorList>
            <person name="Varghese N."/>
            <person name="Submissions S."/>
        </authorList>
    </citation>
    <scope>NUCLEOTIDE SEQUENCE [LARGE SCALE GENOMIC DNA]</scope>
    <source>
        <strain evidence="3">CGMCC 1.6763</strain>
    </source>
</reference>
<evidence type="ECO:0000259" key="1">
    <source>
        <dbReference type="Pfam" id="PF00149"/>
    </source>
</evidence>
<dbReference type="Gene3D" id="3.60.21.10">
    <property type="match status" value="1"/>
</dbReference>
<sequence>MELKTAAAILAAMAGAVLVPMYASAKWAVLRKHEAIIHADNDDVGPTLFFISDIHRRRVSRKLVRQAGGPFDAVIIGGDLAEGGVPETRIRNNIKRLSALGPIYYVWGNNDREVGEALIRAAVSEAGGMVLDNESAELMAGSVRWMIVGTDDTSSHNVDVNKAFRDVQQGDAVVFISHSPKVFEMLGSKNPEVRMAGHTHGGQIRLGRFGMLEKGRFRSDNGQVELVSNGYGTSLVPLRLGAPAECHIIRLRAEKKESTGEL</sequence>
<organism evidence="2 3">
    <name type="scientific">Bhargavaea ginsengi</name>
    <dbReference type="NCBI Taxonomy" id="426757"/>
    <lineage>
        <taxon>Bacteria</taxon>
        <taxon>Bacillati</taxon>
        <taxon>Bacillota</taxon>
        <taxon>Bacilli</taxon>
        <taxon>Bacillales</taxon>
        <taxon>Caryophanaceae</taxon>
        <taxon>Bhargavaea</taxon>
    </lineage>
</organism>
<dbReference type="AlphaFoldDB" id="A0A1H6SQP7"/>
<keyword evidence="2" id="KW-0378">Hydrolase</keyword>
<feature type="domain" description="Calcineurin-like phosphoesterase" evidence="1">
    <location>
        <begin position="48"/>
        <end position="200"/>
    </location>
</feature>
<gene>
    <name evidence="2" type="ORF">SAMN04488127_0106</name>
</gene>
<name>A0A1H6SQP7_9BACL</name>
<dbReference type="GO" id="GO:0009245">
    <property type="term" value="P:lipid A biosynthetic process"/>
    <property type="evidence" value="ECO:0007669"/>
    <property type="project" value="TreeGrafter"/>
</dbReference>
<dbReference type="SUPFAM" id="SSF56300">
    <property type="entry name" value="Metallo-dependent phosphatases"/>
    <property type="match status" value="1"/>
</dbReference>
<evidence type="ECO:0000313" key="2">
    <source>
        <dbReference type="EMBL" id="SEI65922.1"/>
    </source>
</evidence>
<dbReference type="InterPro" id="IPR004843">
    <property type="entry name" value="Calcineurin-like_PHP"/>
</dbReference>
<keyword evidence="3" id="KW-1185">Reference proteome</keyword>
<evidence type="ECO:0000313" key="3">
    <source>
        <dbReference type="Proteomes" id="UP000199200"/>
    </source>
</evidence>
<dbReference type="InterPro" id="IPR029052">
    <property type="entry name" value="Metallo-depent_PP-like"/>
</dbReference>
<dbReference type="PANTHER" id="PTHR31302">
    <property type="entry name" value="TRANSMEMBRANE PROTEIN WITH METALLOPHOSPHOESTERASE DOMAIN-RELATED"/>
    <property type="match status" value="1"/>
</dbReference>
<protein>
    <submittedName>
        <fullName evidence="2">Predicted phosphohydrolase, MPP superfamily</fullName>
    </submittedName>
</protein>
<accession>A0A1H6SQP7</accession>
<proteinExistence type="predicted"/>
<dbReference type="Pfam" id="PF00149">
    <property type="entry name" value="Metallophos"/>
    <property type="match status" value="1"/>
</dbReference>
<dbReference type="GO" id="GO:0008758">
    <property type="term" value="F:UDP-2,3-diacylglucosamine hydrolase activity"/>
    <property type="evidence" value="ECO:0007669"/>
    <property type="project" value="TreeGrafter"/>
</dbReference>
<dbReference type="EMBL" id="FNZF01000001">
    <property type="protein sequence ID" value="SEI65922.1"/>
    <property type="molecule type" value="Genomic_DNA"/>
</dbReference>
<dbReference type="Proteomes" id="UP000199200">
    <property type="component" value="Unassembled WGS sequence"/>
</dbReference>
<dbReference type="GO" id="GO:0016020">
    <property type="term" value="C:membrane"/>
    <property type="evidence" value="ECO:0007669"/>
    <property type="project" value="GOC"/>
</dbReference>
<dbReference type="InterPro" id="IPR051158">
    <property type="entry name" value="Metallophosphoesterase_sf"/>
</dbReference>
<dbReference type="RefSeq" id="WP_177168210.1">
    <property type="nucleotide sequence ID" value="NZ_FNZF01000001.1"/>
</dbReference>
<dbReference type="STRING" id="426757.SAMN04488127_0106"/>